<dbReference type="RefSeq" id="WP_191176438.1">
    <property type="nucleotide sequence ID" value="NZ_JACWMW010000003.1"/>
</dbReference>
<dbReference type="Pfam" id="PF02321">
    <property type="entry name" value="OEP"/>
    <property type="match status" value="2"/>
</dbReference>
<protein>
    <submittedName>
        <fullName evidence="3">TolC family protein</fullName>
    </submittedName>
</protein>
<dbReference type="PANTHER" id="PTHR30203:SF30">
    <property type="entry name" value="OUTER MEMBRANE PROTEIN-RELATED"/>
    <property type="match status" value="1"/>
</dbReference>
<keyword evidence="2" id="KW-0812">Transmembrane</keyword>
<name>A0ABR7X7T3_9SPHI</name>
<dbReference type="Gene3D" id="1.20.1600.10">
    <property type="entry name" value="Outer membrane efflux proteins (OEP)"/>
    <property type="match status" value="1"/>
</dbReference>
<dbReference type="Gene3D" id="2.20.200.10">
    <property type="entry name" value="Outer membrane efflux proteins (OEP)"/>
    <property type="match status" value="1"/>
</dbReference>
<proteinExistence type="inferred from homology"/>
<sequence>MTLKKAKSYTLIAGIALVLTAGCKSYQTVVTKADVHLPDTFINSRDTLSVAALPIKQFFSDQRLINLIDSALTNNYDMLSAMQRIEVARANLRFNASKLLPQVSIAANAGVEKYGDYTQNGVGNYDTNLSPNVSGNKRIPNPVPNYFLGFQSSWEVDLWGKLNNQKKAAFARFLATQSGYKLVVTSLTAQIANLYYQLMASDTELAIIKKNIALQENALEIVKIQKLGGRATELAVQQFQAQLLRTKGLQYTTVQQIKETENQLNFLTGKYSGTIPRDTSITAATLPLALSAGVPSQMLLNRPDIHAAELELTALNADIKAARANFLPSLNLTPYVGYNAFRAGLLFNPGSFTYGILGGLTAPLFNRKALKADYARTIAEGKIAVYNYQKAILSGFQEITNNLNGIENYRHAYQLKQQELHSLQSALSVANDLYVVGRANYLEIITAQRSVLDAELELANIKRNMLLSAVNLYQSAGGGWR</sequence>
<comment type="subcellular location">
    <subcellularLocation>
        <location evidence="2">Cell membrane</location>
        <topology evidence="2">Lipid-anchor</topology>
    </subcellularLocation>
</comment>
<dbReference type="EMBL" id="JACWMW010000003">
    <property type="protein sequence ID" value="MBD1386596.1"/>
    <property type="molecule type" value="Genomic_DNA"/>
</dbReference>
<evidence type="ECO:0000256" key="1">
    <source>
        <dbReference type="ARBA" id="ARBA00007613"/>
    </source>
</evidence>
<keyword evidence="2" id="KW-0449">Lipoprotein</keyword>
<accession>A0ABR7X7T3</accession>
<dbReference type="SUPFAM" id="SSF56954">
    <property type="entry name" value="Outer membrane efflux proteins (OEP)"/>
    <property type="match status" value="1"/>
</dbReference>
<keyword evidence="2" id="KW-1134">Transmembrane beta strand</keyword>
<dbReference type="PANTHER" id="PTHR30203">
    <property type="entry name" value="OUTER MEMBRANE CATION EFFLUX PROTEIN"/>
    <property type="match status" value="1"/>
</dbReference>
<reference evidence="3 4" key="1">
    <citation type="submission" date="2020-09" db="EMBL/GenBank/DDBJ databases">
        <title>Novel species of Mucilaginibacter isolated from a glacier on the Tibetan Plateau.</title>
        <authorList>
            <person name="Liu Q."/>
            <person name="Xin Y.-H."/>
        </authorList>
    </citation>
    <scope>NUCLEOTIDE SEQUENCE [LARGE SCALE GENOMIC DNA]</scope>
    <source>
        <strain evidence="3 4">CGMCC 1.13878</strain>
    </source>
</reference>
<comment type="similarity">
    <text evidence="1 2">Belongs to the outer membrane factor (OMF) (TC 1.B.17) family.</text>
</comment>
<comment type="caution">
    <text evidence="3">The sequence shown here is derived from an EMBL/GenBank/DDBJ whole genome shotgun (WGS) entry which is preliminary data.</text>
</comment>
<evidence type="ECO:0000313" key="4">
    <source>
        <dbReference type="Proteomes" id="UP000618754"/>
    </source>
</evidence>
<evidence type="ECO:0000313" key="3">
    <source>
        <dbReference type="EMBL" id="MBD1386596.1"/>
    </source>
</evidence>
<dbReference type="NCBIfam" id="TIGR01845">
    <property type="entry name" value="outer_NodT"/>
    <property type="match status" value="1"/>
</dbReference>
<dbReference type="PROSITE" id="PS51257">
    <property type="entry name" value="PROKAR_LIPOPROTEIN"/>
    <property type="match status" value="1"/>
</dbReference>
<evidence type="ECO:0000256" key="2">
    <source>
        <dbReference type="RuleBase" id="RU362097"/>
    </source>
</evidence>
<keyword evidence="2" id="KW-0564">Palmitate</keyword>
<organism evidence="3 4">
    <name type="scientific">Mucilaginibacter rigui</name>
    <dbReference type="NCBI Taxonomy" id="534635"/>
    <lineage>
        <taxon>Bacteria</taxon>
        <taxon>Pseudomonadati</taxon>
        <taxon>Bacteroidota</taxon>
        <taxon>Sphingobacteriia</taxon>
        <taxon>Sphingobacteriales</taxon>
        <taxon>Sphingobacteriaceae</taxon>
        <taxon>Mucilaginibacter</taxon>
    </lineage>
</organism>
<dbReference type="InterPro" id="IPR003423">
    <property type="entry name" value="OMP_efflux"/>
</dbReference>
<gene>
    <name evidence="3" type="ORF">IDJ75_15015</name>
</gene>
<dbReference type="Proteomes" id="UP000618754">
    <property type="component" value="Unassembled WGS sequence"/>
</dbReference>
<keyword evidence="4" id="KW-1185">Reference proteome</keyword>
<dbReference type="InterPro" id="IPR010131">
    <property type="entry name" value="MdtP/NodT-like"/>
</dbReference>
<keyword evidence="2" id="KW-0472">Membrane</keyword>